<sequence length="94" mass="10193">MNTFGIRPAFTDYTLEVPVGNNGFEPRIVLARRTLAPGATSDDFTVTIPHWDYIANSGYTLILTDTYPVTGTDGSTLYIEGGVEDPITLNPPSL</sequence>
<gene>
    <name evidence="1" type="ORF">CPB84DRAFT_1779186</name>
</gene>
<protein>
    <submittedName>
        <fullName evidence="1">Uncharacterized protein</fullName>
    </submittedName>
</protein>
<evidence type="ECO:0000313" key="2">
    <source>
        <dbReference type="Proteomes" id="UP000724874"/>
    </source>
</evidence>
<dbReference type="OrthoDB" id="3043660at2759"/>
<accession>A0A9P5NQ92</accession>
<reference evidence="1" key="1">
    <citation type="submission" date="2020-11" db="EMBL/GenBank/DDBJ databases">
        <authorList>
            <consortium name="DOE Joint Genome Institute"/>
            <person name="Ahrendt S."/>
            <person name="Riley R."/>
            <person name="Andreopoulos W."/>
            <person name="LaButti K."/>
            <person name="Pangilinan J."/>
            <person name="Ruiz-duenas F.J."/>
            <person name="Barrasa J.M."/>
            <person name="Sanchez-Garcia M."/>
            <person name="Camarero S."/>
            <person name="Miyauchi S."/>
            <person name="Serrano A."/>
            <person name="Linde D."/>
            <person name="Babiker R."/>
            <person name="Drula E."/>
            <person name="Ayuso-Fernandez I."/>
            <person name="Pacheco R."/>
            <person name="Padilla G."/>
            <person name="Ferreira P."/>
            <person name="Barriuso J."/>
            <person name="Kellner H."/>
            <person name="Castanera R."/>
            <person name="Alfaro M."/>
            <person name="Ramirez L."/>
            <person name="Pisabarro A.G."/>
            <person name="Kuo A."/>
            <person name="Tritt A."/>
            <person name="Lipzen A."/>
            <person name="He G."/>
            <person name="Yan M."/>
            <person name="Ng V."/>
            <person name="Cullen D."/>
            <person name="Martin F."/>
            <person name="Rosso M.-N."/>
            <person name="Henrissat B."/>
            <person name="Hibbett D."/>
            <person name="Martinez A.T."/>
            <person name="Grigoriev I.V."/>
        </authorList>
    </citation>
    <scope>NUCLEOTIDE SEQUENCE</scope>
    <source>
        <strain evidence="1">AH 44721</strain>
    </source>
</reference>
<organism evidence="1 2">
    <name type="scientific">Gymnopilus junonius</name>
    <name type="common">Spectacular rustgill mushroom</name>
    <name type="synonym">Gymnopilus spectabilis subsp. junonius</name>
    <dbReference type="NCBI Taxonomy" id="109634"/>
    <lineage>
        <taxon>Eukaryota</taxon>
        <taxon>Fungi</taxon>
        <taxon>Dikarya</taxon>
        <taxon>Basidiomycota</taxon>
        <taxon>Agaricomycotina</taxon>
        <taxon>Agaricomycetes</taxon>
        <taxon>Agaricomycetidae</taxon>
        <taxon>Agaricales</taxon>
        <taxon>Agaricineae</taxon>
        <taxon>Hymenogastraceae</taxon>
        <taxon>Gymnopilus</taxon>
    </lineage>
</organism>
<keyword evidence="2" id="KW-1185">Reference proteome</keyword>
<comment type="caution">
    <text evidence="1">The sequence shown here is derived from an EMBL/GenBank/DDBJ whole genome shotgun (WGS) entry which is preliminary data.</text>
</comment>
<dbReference type="AlphaFoldDB" id="A0A9P5NQ92"/>
<dbReference type="Proteomes" id="UP000724874">
    <property type="component" value="Unassembled WGS sequence"/>
</dbReference>
<dbReference type="EMBL" id="JADNYJ010000048">
    <property type="protein sequence ID" value="KAF8900256.1"/>
    <property type="molecule type" value="Genomic_DNA"/>
</dbReference>
<evidence type="ECO:0000313" key="1">
    <source>
        <dbReference type="EMBL" id="KAF8900256.1"/>
    </source>
</evidence>
<proteinExistence type="predicted"/>
<name>A0A9P5NQ92_GYMJU</name>